<gene>
    <name evidence="1" type="ORF">R3P38DRAFT_3189129</name>
</gene>
<dbReference type="AlphaFoldDB" id="A0AAW0BUD2"/>
<protein>
    <submittedName>
        <fullName evidence="1">Uncharacterized protein</fullName>
    </submittedName>
</protein>
<keyword evidence="2" id="KW-1185">Reference proteome</keyword>
<dbReference type="EMBL" id="JAWWNJ010000026">
    <property type="protein sequence ID" value="KAK7030168.1"/>
    <property type="molecule type" value="Genomic_DNA"/>
</dbReference>
<proteinExistence type="predicted"/>
<evidence type="ECO:0000313" key="2">
    <source>
        <dbReference type="Proteomes" id="UP001362999"/>
    </source>
</evidence>
<name>A0AAW0BUD2_9AGAR</name>
<dbReference type="Proteomes" id="UP001362999">
    <property type="component" value="Unassembled WGS sequence"/>
</dbReference>
<organism evidence="1 2">
    <name type="scientific">Favolaschia claudopus</name>
    <dbReference type="NCBI Taxonomy" id="2862362"/>
    <lineage>
        <taxon>Eukaryota</taxon>
        <taxon>Fungi</taxon>
        <taxon>Dikarya</taxon>
        <taxon>Basidiomycota</taxon>
        <taxon>Agaricomycotina</taxon>
        <taxon>Agaricomycetes</taxon>
        <taxon>Agaricomycetidae</taxon>
        <taxon>Agaricales</taxon>
        <taxon>Marasmiineae</taxon>
        <taxon>Mycenaceae</taxon>
        <taxon>Favolaschia</taxon>
    </lineage>
</organism>
<accession>A0AAW0BUD2</accession>
<comment type="caution">
    <text evidence="1">The sequence shown here is derived from an EMBL/GenBank/DDBJ whole genome shotgun (WGS) entry which is preliminary data.</text>
</comment>
<reference evidence="1 2" key="1">
    <citation type="journal article" date="2024" name="J Genomics">
        <title>Draft genome sequencing and assembly of Favolaschia claudopus CIRM-BRFM 2984 isolated from oak limbs.</title>
        <authorList>
            <person name="Navarro D."/>
            <person name="Drula E."/>
            <person name="Chaduli D."/>
            <person name="Cazenave R."/>
            <person name="Ahrendt S."/>
            <person name="Wang J."/>
            <person name="Lipzen A."/>
            <person name="Daum C."/>
            <person name="Barry K."/>
            <person name="Grigoriev I.V."/>
            <person name="Favel A."/>
            <person name="Rosso M.N."/>
            <person name="Martin F."/>
        </authorList>
    </citation>
    <scope>NUCLEOTIDE SEQUENCE [LARGE SCALE GENOMIC DNA]</scope>
    <source>
        <strain evidence="1 2">CIRM-BRFM 2984</strain>
    </source>
</reference>
<sequence>MRSNAFRVSSRRQNHRQHVIKPGRKLRDGRFISARLARSLGGGWCPARTPPRVSSPRFITRYGRQHLAIQILDLSYLNAIQYALDVRQLFNSEQMDAVFDAFHFAHLSGLTSHSEWGAGRILKTLHANLQGELGLHIDHISFGPRRLLTPSFHSPCAIYGLFHASPFVEPELVDNDFGPPPLLVYLPLALSSPILKVCGWLIADLSPNRSRGD</sequence>
<evidence type="ECO:0000313" key="1">
    <source>
        <dbReference type="EMBL" id="KAK7030168.1"/>
    </source>
</evidence>